<evidence type="ECO:0000313" key="1">
    <source>
        <dbReference type="EMBL" id="KIJ39271.1"/>
    </source>
</evidence>
<proteinExistence type="predicted"/>
<dbReference type="EMBL" id="KN837153">
    <property type="protein sequence ID" value="KIJ39271.1"/>
    <property type="molecule type" value="Genomic_DNA"/>
</dbReference>
<accession>A0A0C9VNF0</accession>
<gene>
    <name evidence="1" type="ORF">M422DRAFT_32767</name>
</gene>
<organism evidence="1 2">
    <name type="scientific">Sphaerobolus stellatus (strain SS14)</name>
    <dbReference type="NCBI Taxonomy" id="990650"/>
    <lineage>
        <taxon>Eukaryota</taxon>
        <taxon>Fungi</taxon>
        <taxon>Dikarya</taxon>
        <taxon>Basidiomycota</taxon>
        <taxon>Agaricomycotina</taxon>
        <taxon>Agaricomycetes</taxon>
        <taxon>Phallomycetidae</taxon>
        <taxon>Geastrales</taxon>
        <taxon>Sphaerobolaceae</taxon>
        <taxon>Sphaerobolus</taxon>
    </lineage>
</organism>
<dbReference type="HOGENOM" id="CLU_2374149_0_0_1"/>
<reference evidence="1 2" key="1">
    <citation type="submission" date="2014-06" db="EMBL/GenBank/DDBJ databases">
        <title>Evolutionary Origins and Diversification of the Mycorrhizal Mutualists.</title>
        <authorList>
            <consortium name="DOE Joint Genome Institute"/>
            <consortium name="Mycorrhizal Genomics Consortium"/>
            <person name="Kohler A."/>
            <person name="Kuo A."/>
            <person name="Nagy L.G."/>
            <person name="Floudas D."/>
            <person name="Copeland A."/>
            <person name="Barry K.W."/>
            <person name="Cichocki N."/>
            <person name="Veneault-Fourrey C."/>
            <person name="LaButti K."/>
            <person name="Lindquist E.A."/>
            <person name="Lipzen A."/>
            <person name="Lundell T."/>
            <person name="Morin E."/>
            <person name="Murat C."/>
            <person name="Riley R."/>
            <person name="Ohm R."/>
            <person name="Sun H."/>
            <person name="Tunlid A."/>
            <person name="Henrissat B."/>
            <person name="Grigoriev I.V."/>
            <person name="Hibbett D.S."/>
            <person name="Martin F."/>
        </authorList>
    </citation>
    <scope>NUCLEOTIDE SEQUENCE [LARGE SCALE GENOMIC DNA]</scope>
    <source>
        <strain evidence="1 2">SS14</strain>
    </source>
</reference>
<name>A0A0C9VNF0_SPHS4</name>
<sequence>MQEGRCITSSSKRLDYFFHYRPYRDPIPSILLHSSYQPGEPTNTDSAKYATGYEDGSCEDVVRSTQHSAAAGASGLDIVVAVHPPVSTTTTRASSHSNRPL</sequence>
<evidence type="ECO:0000313" key="2">
    <source>
        <dbReference type="Proteomes" id="UP000054279"/>
    </source>
</evidence>
<dbReference type="Proteomes" id="UP000054279">
    <property type="component" value="Unassembled WGS sequence"/>
</dbReference>
<protein>
    <submittedName>
        <fullName evidence="1">Uncharacterized protein</fullName>
    </submittedName>
</protein>
<keyword evidence="2" id="KW-1185">Reference proteome</keyword>
<dbReference type="AlphaFoldDB" id="A0A0C9VNF0"/>